<dbReference type="EMBL" id="LN609529">
    <property type="protein sequence ID" value="CEF67133.1"/>
    <property type="molecule type" value="Genomic_DNA"/>
</dbReference>
<dbReference type="WormBase" id="SRAE_2000179800">
    <property type="protein sequence ID" value="SRP01377"/>
    <property type="gene ID" value="WBGene00262004"/>
</dbReference>
<organism evidence="2">
    <name type="scientific">Strongyloides ratti</name>
    <name type="common">Parasitic roundworm</name>
    <dbReference type="NCBI Taxonomy" id="34506"/>
    <lineage>
        <taxon>Eukaryota</taxon>
        <taxon>Metazoa</taxon>
        <taxon>Ecdysozoa</taxon>
        <taxon>Nematoda</taxon>
        <taxon>Chromadorea</taxon>
        <taxon>Rhabditida</taxon>
        <taxon>Tylenchina</taxon>
        <taxon>Panagrolaimomorpha</taxon>
        <taxon>Strongyloidoidea</taxon>
        <taxon>Strongyloididae</taxon>
        <taxon>Strongyloides</taxon>
    </lineage>
</organism>
<name>A0A090LG71_STRRB</name>
<gene>
    <name evidence="2 4 5" type="ORF">SRAE_2000179800</name>
</gene>
<keyword evidence="1" id="KW-0175">Coiled coil</keyword>
<reference evidence="4" key="2">
    <citation type="submission" date="2020-12" db="UniProtKB">
        <authorList>
            <consortium name="WormBaseParasite"/>
        </authorList>
    </citation>
    <scope>IDENTIFICATION</scope>
</reference>
<dbReference type="WBParaSite" id="SRAE_2000179800.1">
    <property type="protein sequence ID" value="SRAE_2000179800.1"/>
    <property type="gene ID" value="WBGene00262004"/>
</dbReference>
<proteinExistence type="predicted"/>
<evidence type="ECO:0000313" key="3">
    <source>
        <dbReference type="Proteomes" id="UP000035682"/>
    </source>
</evidence>
<feature type="coiled-coil region" evidence="1">
    <location>
        <begin position="80"/>
        <end position="177"/>
    </location>
</feature>
<keyword evidence="3" id="KW-1185">Reference proteome</keyword>
<dbReference type="RefSeq" id="XP_024506333.1">
    <property type="nucleotide sequence ID" value="XM_024652791.1"/>
</dbReference>
<evidence type="ECO:0000313" key="4">
    <source>
        <dbReference type="WBParaSite" id="SRAE_2000179800.1"/>
    </source>
</evidence>
<dbReference type="AlphaFoldDB" id="A0A090LG71"/>
<evidence type="ECO:0000313" key="5">
    <source>
        <dbReference type="WormBase" id="SRAE_2000179800"/>
    </source>
</evidence>
<protein>
    <submittedName>
        <fullName evidence="2 4">Uncharacterized protein</fullName>
    </submittedName>
</protein>
<dbReference type="Proteomes" id="UP000035682">
    <property type="component" value="Unplaced"/>
</dbReference>
<evidence type="ECO:0000256" key="1">
    <source>
        <dbReference type="SAM" id="Coils"/>
    </source>
</evidence>
<dbReference type="CTD" id="36379498"/>
<accession>A0A090LG71</accession>
<reference evidence="2 3" key="1">
    <citation type="submission" date="2014-09" db="EMBL/GenBank/DDBJ databases">
        <authorList>
            <person name="Martin A.A."/>
        </authorList>
    </citation>
    <scope>NUCLEOTIDE SEQUENCE</scope>
    <source>
        <strain evidence="3">ED321</strain>
        <strain evidence="2">ED321 Heterogonic</strain>
    </source>
</reference>
<evidence type="ECO:0000313" key="2">
    <source>
        <dbReference type="EMBL" id="CEF67133.1"/>
    </source>
</evidence>
<sequence>MDRSTNDSADLLEQYVGNKFNTLVPDIAILDPKTVTLKDVYTKFRNFNNKLKNLTVEKEFELKKIQVKKKYLDMSVMLGKEELELKAKELDEKRYSAQKLLDLLISLKNASNNNNMNKTYAELTNSYQDLKDTILWSEETCESSRTNYENVKLKNKKNLLKSDVEQLRSRLKHVKNEVYKQDKNNIYKWIIEMCSLSIEEKKLYSTLEKRKNENTRLTDKNPNNSLNESVLPLSGSQLSVKSNFLICKNDNAFNKNNDNESDRFSSVSSVKEEENNLTQNLYNSKGSSMEHINEINKLLNDSLAPSQCSILSSEMSDICSNRSNDDIMDFMPTNSDNSQVKSKLVNFNSSKSSNRRIDDYIKYIEENSKDFNFDNLSDVSDINSFKHNEMPKDFSNLGITNLFTPDQKERSYEIDLPNKEIKPADETETPKCSNIINNTIGGDFINDEENSDINVEKKSDEVSRTVIFNDDIDIMEISKQNLSNEDFTIVSNLNENLDADNFNDDEICFPDDEGIFNFLNATNPIINESGNSDVDIDDGFNFDLNMLDGPLSENDSEPMNDNIFDNVISKNNTGSNEFDSLFDFK</sequence>
<dbReference type="GeneID" id="36379498"/>